<dbReference type="AlphaFoldDB" id="A0A1X1KL38"/>
<gene>
    <name evidence="2" type="ORF">B7696_03835</name>
</gene>
<evidence type="ECO:0000313" key="2">
    <source>
        <dbReference type="EMBL" id="ORP00146.1"/>
    </source>
</evidence>
<dbReference type="EMBL" id="NCVJ01000018">
    <property type="protein sequence ID" value="ORP00146.1"/>
    <property type="molecule type" value="Genomic_DNA"/>
</dbReference>
<feature type="domain" description="YopX protein" evidence="1">
    <location>
        <begin position="4"/>
        <end position="131"/>
    </location>
</feature>
<dbReference type="NCBIfam" id="TIGR01671">
    <property type="entry name" value="phage_TIGR01671"/>
    <property type="match status" value="1"/>
</dbReference>
<accession>A0A1X1KL38</accession>
<evidence type="ECO:0000313" key="3">
    <source>
        <dbReference type="Proteomes" id="UP000193234"/>
    </source>
</evidence>
<protein>
    <recommendedName>
        <fullName evidence="1">YopX protein domain-containing protein</fullName>
    </recommendedName>
</protein>
<dbReference type="Proteomes" id="UP000193234">
    <property type="component" value="Unassembled WGS sequence"/>
</dbReference>
<dbReference type="SUPFAM" id="SSF159006">
    <property type="entry name" value="YopX-like"/>
    <property type="match status" value="1"/>
</dbReference>
<dbReference type="Gene3D" id="2.30.30.290">
    <property type="entry name" value="YopX-like domains"/>
    <property type="match status" value="1"/>
</dbReference>
<dbReference type="InterPro" id="IPR010024">
    <property type="entry name" value="CHP16711"/>
</dbReference>
<evidence type="ECO:0000259" key="1">
    <source>
        <dbReference type="Pfam" id="PF09643"/>
    </source>
</evidence>
<comment type="caution">
    <text evidence="2">The sequence shown here is derived from an EMBL/GenBank/DDBJ whole genome shotgun (WGS) entry which is preliminary data.</text>
</comment>
<dbReference type="InterPro" id="IPR019096">
    <property type="entry name" value="YopX_protein"/>
</dbReference>
<reference evidence="2 3" key="1">
    <citation type="journal article" date="2016" name="Eur. J. Clin. Microbiol. Infect. Dis.">
        <title>Whole genome sequencing as a tool for phylogenetic analysis of clinical strains of Mitis group streptococci.</title>
        <authorList>
            <person name="Rasmussen L.H."/>
            <person name="Dargis R."/>
            <person name="Hojholt K."/>
            <person name="Christensen J.J."/>
            <person name="Skovgaard O."/>
            <person name="Justesen U.S."/>
            <person name="Rosenvinge F.S."/>
            <person name="Moser C."/>
            <person name="Lukjancenko O."/>
            <person name="Rasmussen S."/>
            <person name="Nielsen X.C."/>
        </authorList>
    </citation>
    <scope>NUCLEOTIDE SEQUENCE [LARGE SCALE GENOMIC DNA]</scope>
    <source>
        <strain evidence="2 3">RH_12363_08</strain>
    </source>
</reference>
<dbReference type="InterPro" id="IPR023385">
    <property type="entry name" value="YopX-like_C"/>
</dbReference>
<organism evidence="2 3">
    <name type="scientific">Streptococcus mitis</name>
    <dbReference type="NCBI Taxonomy" id="28037"/>
    <lineage>
        <taxon>Bacteria</taxon>
        <taxon>Bacillati</taxon>
        <taxon>Bacillota</taxon>
        <taxon>Bacilli</taxon>
        <taxon>Lactobacillales</taxon>
        <taxon>Streptococcaceae</taxon>
        <taxon>Streptococcus</taxon>
        <taxon>Streptococcus mitis group</taxon>
    </lineage>
</organism>
<name>A0A1X1KL38_STRMT</name>
<sequence length="138" mass="15905">MTTKFRAWHKTWEEMGRISFIRYKESGEIAHLSFRRNIYNGNIYGGLVKLDEIELMQSTGLFDKNGKEVFVGDIIKCTRGCPHEVYLEKEYGGSYIGGMPAIYLKGLLSGYAWTEDEEIIGNVYENPELLEVNHDTIR</sequence>
<proteinExistence type="predicted"/>
<dbReference type="RefSeq" id="WP_084862251.1">
    <property type="nucleotide sequence ID" value="NZ_NCVJ01000018.1"/>
</dbReference>
<dbReference type="Pfam" id="PF09643">
    <property type="entry name" value="YopX"/>
    <property type="match status" value="1"/>
</dbReference>